<reference evidence="2 3" key="1">
    <citation type="submission" date="2019-01" db="EMBL/GenBank/DDBJ databases">
        <title>Sequencing of cultivated peanut Arachis hypogaea provides insights into genome evolution and oil improvement.</title>
        <authorList>
            <person name="Chen X."/>
        </authorList>
    </citation>
    <scope>NUCLEOTIDE SEQUENCE [LARGE SCALE GENOMIC DNA]</scope>
    <source>
        <strain evidence="3">cv. Fuhuasheng</strain>
        <tissue evidence="2">Leaves</tissue>
    </source>
</reference>
<gene>
    <name evidence="2" type="ORF">Ahy_B05g077834</name>
</gene>
<organism evidence="2 3">
    <name type="scientific">Arachis hypogaea</name>
    <name type="common">Peanut</name>
    <dbReference type="NCBI Taxonomy" id="3818"/>
    <lineage>
        <taxon>Eukaryota</taxon>
        <taxon>Viridiplantae</taxon>
        <taxon>Streptophyta</taxon>
        <taxon>Embryophyta</taxon>
        <taxon>Tracheophyta</taxon>
        <taxon>Spermatophyta</taxon>
        <taxon>Magnoliopsida</taxon>
        <taxon>eudicotyledons</taxon>
        <taxon>Gunneridae</taxon>
        <taxon>Pentapetalae</taxon>
        <taxon>rosids</taxon>
        <taxon>fabids</taxon>
        <taxon>Fabales</taxon>
        <taxon>Fabaceae</taxon>
        <taxon>Papilionoideae</taxon>
        <taxon>50 kb inversion clade</taxon>
        <taxon>dalbergioids sensu lato</taxon>
        <taxon>Dalbergieae</taxon>
        <taxon>Pterocarpus clade</taxon>
        <taxon>Arachis</taxon>
    </lineage>
</organism>
<dbReference type="GO" id="GO:0003676">
    <property type="term" value="F:nucleic acid binding"/>
    <property type="evidence" value="ECO:0007669"/>
    <property type="project" value="InterPro"/>
</dbReference>
<dbReference type="InterPro" id="IPR044730">
    <property type="entry name" value="RNase_H-like_dom_plant"/>
</dbReference>
<evidence type="ECO:0000313" key="2">
    <source>
        <dbReference type="EMBL" id="RYR09482.1"/>
    </source>
</evidence>
<accession>A0A444Z5P1</accession>
<feature type="domain" description="RNase H type-1" evidence="1">
    <location>
        <begin position="4"/>
        <end position="124"/>
    </location>
</feature>
<dbReference type="OrthoDB" id="1436503at2759"/>
<sequence>MKLNGDGSWYTQRSNAACRGVFRDSAGRFLKGYSCNLDNCSIMHTELWAIIYGLNIATTNGYQNLIVESDSAAAIIFINHGCSPTHPCAALIQDIRNLAARIQQSSWRHSLHEANSVADLLVKKGQDPPLDYTSLTVPPRTLAMLCCVTA</sequence>
<dbReference type="Gene3D" id="3.30.420.10">
    <property type="entry name" value="Ribonuclease H-like superfamily/Ribonuclease H"/>
    <property type="match status" value="1"/>
</dbReference>
<dbReference type="CDD" id="cd06222">
    <property type="entry name" value="RNase_H_like"/>
    <property type="match status" value="1"/>
</dbReference>
<dbReference type="InterPro" id="IPR012337">
    <property type="entry name" value="RNaseH-like_sf"/>
</dbReference>
<dbReference type="InterPro" id="IPR036397">
    <property type="entry name" value="RNaseH_sf"/>
</dbReference>
<evidence type="ECO:0000259" key="1">
    <source>
        <dbReference type="Pfam" id="PF13456"/>
    </source>
</evidence>
<comment type="caution">
    <text evidence="2">The sequence shown here is derived from an EMBL/GenBank/DDBJ whole genome shotgun (WGS) entry which is preliminary data.</text>
</comment>
<dbReference type="GO" id="GO:0004523">
    <property type="term" value="F:RNA-DNA hybrid ribonuclease activity"/>
    <property type="evidence" value="ECO:0007669"/>
    <property type="project" value="InterPro"/>
</dbReference>
<dbReference type="EMBL" id="SDMP01000015">
    <property type="protein sequence ID" value="RYR09482.1"/>
    <property type="molecule type" value="Genomic_DNA"/>
</dbReference>
<dbReference type="PANTHER" id="PTHR47723:SF19">
    <property type="entry name" value="POLYNUCLEOTIDYL TRANSFERASE, RIBONUCLEASE H-LIKE SUPERFAMILY PROTEIN"/>
    <property type="match status" value="1"/>
</dbReference>
<name>A0A444Z5P1_ARAHY</name>
<keyword evidence="3" id="KW-1185">Reference proteome</keyword>
<dbReference type="SUPFAM" id="SSF53098">
    <property type="entry name" value="Ribonuclease H-like"/>
    <property type="match status" value="1"/>
</dbReference>
<protein>
    <recommendedName>
        <fullName evidence="1">RNase H type-1 domain-containing protein</fullName>
    </recommendedName>
</protein>
<dbReference type="InterPro" id="IPR053151">
    <property type="entry name" value="RNase_H-like"/>
</dbReference>
<dbReference type="InterPro" id="IPR002156">
    <property type="entry name" value="RNaseH_domain"/>
</dbReference>
<evidence type="ECO:0000313" key="3">
    <source>
        <dbReference type="Proteomes" id="UP000289738"/>
    </source>
</evidence>
<dbReference type="Pfam" id="PF13456">
    <property type="entry name" value="RVT_3"/>
    <property type="match status" value="1"/>
</dbReference>
<dbReference type="Proteomes" id="UP000289738">
    <property type="component" value="Chromosome B05"/>
</dbReference>
<dbReference type="AlphaFoldDB" id="A0A444Z5P1"/>
<proteinExistence type="predicted"/>
<dbReference type="PANTHER" id="PTHR47723">
    <property type="entry name" value="OS05G0353850 PROTEIN"/>
    <property type="match status" value="1"/>
</dbReference>